<keyword evidence="1" id="KW-0833">Ubl conjugation pathway</keyword>
<dbReference type="GO" id="GO:0005737">
    <property type="term" value="C:cytoplasm"/>
    <property type="evidence" value="ECO:0007669"/>
    <property type="project" value="TreeGrafter"/>
</dbReference>
<protein>
    <recommendedName>
        <fullName evidence="1">E3 ubiquitin-protein ligase</fullName>
        <ecNumber evidence="1">2.3.2.27</ecNumber>
    </recommendedName>
</protein>
<keyword evidence="1" id="KW-0479">Metal-binding</keyword>
<evidence type="ECO:0000313" key="4">
    <source>
        <dbReference type="EMBL" id="CBY33089.1"/>
    </source>
</evidence>
<comment type="catalytic activity">
    <reaction evidence="1">
        <text>S-ubiquitinyl-[E2 ubiquitin-conjugating enzyme]-L-cysteine + [acceptor protein]-L-lysine = [E2 ubiquitin-conjugating enzyme]-L-cysteine + N(6)-ubiquitinyl-[acceptor protein]-L-lysine.</text>
        <dbReference type="EC" id="2.3.2.27"/>
    </reaction>
</comment>
<dbReference type="PANTHER" id="PTHR21497:SF24">
    <property type="entry name" value="E3 UBIQUITIN-PROTEIN LIGASE UBR1"/>
    <property type="match status" value="1"/>
</dbReference>
<keyword evidence="1" id="KW-0863">Zinc-finger</keyword>
<evidence type="ECO:0000256" key="2">
    <source>
        <dbReference type="SAM" id="Coils"/>
    </source>
</evidence>
<comment type="pathway">
    <text evidence="1">Protein modification; protein ubiquitination.</text>
</comment>
<reference evidence="4" key="1">
    <citation type="journal article" date="2010" name="Science">
        <title>Plasticity of animal genome architecture unmasked by rapid evolution of a pelagic tunicate.</title>
        <authorList>
            <person name="Denoeud F."/>
            <person name="Henriet S."/>
            <person name="Mungpakdee S."/>
            <person name="Aury J.M."/>
            <person name="Da Silva C."/>
            <person name="Brinkmann H."/>
            <person name="Mikhaleva J."/>
            <person name="Olsen L.C."/>
            <person name="Jubin C."/>
            <person name="Canestro C."/>
            <person name="Bouquet J.M."/>
            <person name="Danks G."/>
            <person name="Poulain J."/>
            <person name="Campsteijn C."/>
            <person name="Adamski M."/>
            <person name="Cross I."/>
            <person name="Yadetie F."/>
            <person name="Muffato M."/>
            <person name="Louis A."/>
            <person name="Butcher S."/>
            <person name="Tsagkogeorga G."/>
            <person name="Konrad A."/>
            <person name="Singh S."/>
            <person name="Jensen M.F."/>
            <person name="Cong E.H."/>
            <person name="Eikeseth-Otteraa H."/>
            <person name="Noel B."/>
            <person name="Anthouard V."/>
            <person name="Porcel B.M."/>
            <person name="Kachouri-Lafond R."/>
            <person name="Nishino A."/>
            <person name="Ugolini M."/>
            <person name="Chourrout P."/>
            <person name="Nishida H."/>
            <person name="Aasland R."/>
            <person name="Huzurbazar S."/>
            <person name="Westhof E."/>
            <person name="Delsuc F."/>
            <person name="Lehrach H."/>
            <person name="Reinhardt R."/>
            <person name="Weissenbach J."/>
            <person name="Roy S.W."/>
            <person name="Artiguenave F."/>
            <person name="Postlethwait J.H."/>
            <person name="Manak J.R."/>
            <person name="Thompson E.M."/>
            <person name="Jaillon O."/>
            <person name="Du Pasquier L."/>
            <person name="Boudinot P."/>
            <person name="Liberles D.A."/>
            <person name="Volff J.N."/>
            <person name="Philippe H."/>
            <person name="Lenhard B."/>
            <person name="Roest Crollius H."/>
            <person name="Wincker P."/>
            <person name="Chourrout D."/>
        </authorList>
    </citation>
    <scope>NUCLEOTIDE SEQUENCE [LARGE SCALE GENOMIC DNA]</scope>
</reference>
<dbReference type="InterPro" id="IPR039164">
    <property type="entry name" value="UBR1-like"/>
</dbReference>
<dbReference type="InterPro" id="IPR044046">
    <property type="entry name" value="E3_ligase_UBR-like_C"/>
</dbReference>
<dbReference type="GO" id="GO:0016567">
    <property type="term" value="P:protein ubiquitination"/>
    <property type="evidence" value="ECO:0007669"/>
    <property type="project" value="UniProtKB-UniRule"/>
</dbReference>
<dbReference type="EMBL" id="FN654395">
    <property type="protein sequence ID" value="CBY33089.1"/>
    <property type="molecule type" value="Genomic_DNA"/>
</dbReference>
<dbReference type="GO" id="GO:0071596">
    <property type="term" value="P:ubiquitin-dependent protein catabolic process via the N-end rule pathway"/>
    <property type="evidence" value="ECO:0007669"/>
    <property type="project" value="UniProtKB-UniRule"/>
</dbReference>
<dbReference type="GO" id="GO:0000151">
    <property type="term" value="C:ubiquitin ligase complex"/>
    <property type="evidence" value="ECO:0007669"/>
    <property type="project" value="TreeGrafter"/>
</dbReference>
<gene>
    <name evidence="4" type="ORF">GSOID_T00020983001</name>
</gene>
<feature type="coiled-coil region" evidence="2">
    <location>
        <begin position="221"/>
        <end position="262"/>
    </location>
</feature>
<keyword evidence="1" id="KW-0808">Transferase</keyword>
<comment type="function">
    <text evidence="1">Ubiquitin ligase protein which is a component of the N-end rule pathway. Recognizes and binds to proteins bearing specific N-terminal residues that are destabilizing according to the N-end rule, leading to their ubiquitination and subsequent degradation.</text>
</comment>
<evidence type="ECO:0000256" key="1">
    <source>
        <dbReference type="RuleBase" id="RU366018"/>
    </source>
</evidence>
<dbReference type="EC" id="2.3.2.27" evidence="1"/>
<organism evidence="4">
    <name type="scientific">Oikopleura dioica</name>
    <name type="common">Tunicate</name>
    <dbReference type="NCBI Taxonomy" id="34765"/>
    <lineage>
        <taxon>Eukaryota</taxon>
        <taxon>Metazoa</taxon>
        <taxon>Chordata</taxon>
        <taxon>Tunicata</taxon>
        <taxon>Appendicularia</taxon>
        <taxon>Copelata</taxon>
        <taxon>Oikopleuridae</taxon>
        <taxon>Oikopleura</taxon>
    </lineage>
</organism>
<dbReference type="PANTHER" id="PTHR21497">
    <property type="entry name" value="UBIQUITIN LIGASE E3 ALPHA-RELATED"/>
    <property type="match status" value="1"/>
</dbReference>
<evidence type="ECO:0000259" key="3">
    <source>
        <dbReference type="Pfam" id="PF18995"/>
    </source>
</evidence>
<dbReference type="GO" id="GO:0061630">
    <property type="term" value="F:ubiquitin protein ligase activity"/>
    <property type="evidence" value="ECO:0007669"/>
    <property type="project" value="UniProtKB-UniRule"/>
</dbReference>
<accession>E4YC22</accession>
<dbReference type="GO" id="GO:0008270">
    <property type="term" value="F:zinc ion binding"/>
    <property type="evidence" value="ECO:0007669"/>
    <property type="project" value="UniProtKB-UniRule"/>
</dbReference>
<feature type="domain" description="E3 ubiquitin-protein ligase UBR-like C-terminal" evidence="3">
    <location>
        <begin position="570"/>
        <end position="936"/>
    </location>
</feature>
<feature type="non-terminal residue" evidence="4">
    <location>
        <position position="1"/>
    </location>
</feature>
<dbReference type="AlphaFoldDB" id="E4YC22"/>
<name>E4YC22_OIKDI</name>
<proteinExistence type="inferred from homology"/>
<sequence length="967" mass="111016">LARIATFNKPNDLGEGSYSLSDSGWAQYDPIFSLHRCVLVEDLSRCRQKHYKKLAKKPSKYEISRLIGINYRPLPKLCDMYKGLYDVLKSSLLHSICFLSFWYHLQNEDCFRANMIAFCLVVVDWAIDAVDIEPSKEIDEGSTWSLYDCGNIIENSLIEIEGKGTMLELLVKLCYHKNFEKRELLNGEDQNEICEDTDMLNLIKRLLRKFADKSVSCSVKIEAVLSRYREEEERKQSFKRKNALVNKKLRAQEARKRALERMKKRSAAFSSENKADLEEIGMDISQVNGPICCICRQGGENLALMCYLHKTKITDFQTTGDENTLDLFNRFRNNMEAKLYQNETWKFFGGKKKSDGEFLHIDDPSPAVLNREETTDIFLRDAEFEEGQHNAKTVIKTCGHYIHIQCHRTNSGKPPENIEVVFDNSSACPMCRCFFTVLLPIGPSDKDVSANFLSTKTVDGKITLIQETNTVKPNLEAAERDFLFYSQILQSLRQLGNNFSGTNLMGHCLSAIQDMLELDILSIECDAENHHRTPVLEIFDNARSQLPLELEKYARHLDFLFQVLHNEMSLDMAFCDEKVTPVLVLDPKRILILMTLSMKSTVSPTLFQSFVRTLFNLCFVQACVKIVMQDQLFSPDDFSDLKQTGLILSSISSRIRSEKELFGINASTDYISSTVLTKSALLEKLLQYMTPFIKMTALLCYHIFPHTHSLEPDLKWKTKPDILNLCCYIGLKDGTDSMETNRSFDLVDLFSQKESYVNNLLQNYMNAAKLNARKHPSQPPTVSLHNSAVVLRKPVFFNKPKLLKPPKLFRDLLNSCLKTPCQACGKLPKKSVICLVCGELLCYNEHDGRSHSDNPCLEMGNMSPIKDHIEKCSAGNGIFFVLFDVSILIIRNNMILRRWGSIYLDKYEEEDFKIRRGKPLYLSETRFNILQKIWISSAFPSESPRQNRERGGFTQFSSTWQRMRDNL</sequence>
<keyword evidence="2" id="KW-0175">Coiled coil</keyword>
<dbReference type="UniPathway" id="UPA00143"/>
<dbReference type="Proteomes" id="UP000011014">
    <property type="component" value="Unassembled WGS sequence"/>
</dbReference>
<keyword evidence="1" id="KW-0862">Zinc</keyword>
<comment type="similarity">
    <text evidence="1">Belongs to the E3 ubiquitin-protein ligase UBR1-like family.</text>
</comment>
<dbReference type="Pfam" id="PF18995">
    <property type="entry name" value="PRT6_C"/>
    <property type="match status" value="1"/>
</dbReference>